<dbReference type="SUPFAM" id="SSF56219">
    <property type="entry name" value="DNase I-like"/>
    <property type="match status" value="1"/>
</dbReference>
<dbReference type="STRING" id="6290.A0A0N4WXG1"/>
<dbReference type="WBParaSite" id="HPLM_0001650401-mRNA-1">
    <property type="protein sequence ID" value="HPLM_0001650401-mRNA-1"/>
    <property type="gene ID" value="HPLM_0001650401"/>
</dbReference>
<reference evidence="3" key="1">
    <citation type="submission" date="2017-02" db="UniProtKB">
        <authorList>
            <consortium name="WormBaseParasite"/>
        </authorList>
    </citation>
    <scope>IDENTIFICATION</scope>
</reference>
<evidence type="ECO:0000313" key="1">
    <source>
        <dbReference type="EMBL" id="VDO60286.1"/>
    </source>
</evidence>
<dbReference type="PANTHER" id="PTHR23227">
    <property type="entry name" value="BUCENTAUR RELATED"/>
    <property type="match status" value="1"/>
</dbReference>
<evidence type="ECO:0000313" key="3">
    <source>
        <dbReference type="WBParaSite" id="HPLM_0001650401-mRNA-1"/>
    </source>
</evidence>
<dbReference type="AlphaFoldDB" id="A0A0N4WXG1"/>
<dbReference type="PANTHER" id="PTHR23227:SF83">
    <property type="entry name" value="ENDONUCLEASE_EXONUCLEASE_PHOSPHATASE DOMAIN-CONTAINING PROTEIN"/>
    <property type="match status" value="1"/>
</dbReference>
<dbReference type="Gene3D" id="3.60.10.10">
    <property type="entry name" value="Endonuclease/exonuclease/phosphatase"/>
    <property type="match status" value="1"/>
</dbReference>
<reference evidence="1 2" key="2">
    <citation type="submission" date="2018-11" db="EMBL/GenBank/DDBJ databases">
        <authorList>
            <consortium name="Pathogen Informatics"/>
        </authorList>
    </citation>
    <scope>NUCLEOTIDE SEQUENCE [LARGE SCALE GENOMIC DNA]</scope>
    <source>
        <strain evidence="1 2">MHpl1</strain>
    </source>
</reference>
<dbReference type="OMA" id="HIGNERR"/>
<sequence>MKRRDIQVICLQETSGKGAKVREIGEGVKRFHIGEDTKRNGVAIAVAEPSKDSVSTINRISSRIISVRIDTKEGYYATLSVYANQADWPVYQKDEFYLCLDEAIRSVPEGHYLTIAGDLNGHIGNERREAHGGRGVGVRNEERERVLALAIAHDMAVCSAFFAERKSQKVSYSSEGKETEIDHVLVKRSSPKTVKDILAPQHKSLLADIAIDLPK</sequence>
<organism evidence="3">
    <name type="scientific">Haemonchus placei</name>
    <name type="common">Barber's pole worm</name>
    <dbReference type="NCBI Taxonomy" id="6290"/>
    <lineage>
        <taxon>Eukaryota</taxon>
        <taxon>Metazoa</taxon>
        <taxon>Ecdysozoa</taxon>
        <taxon>Nematoda</taxon>
        <taxon>Chromadorea</taxon>
        <taxon>Rhabditida</taxon>
        <taxon>Rhabditina</taxon>
        <taxon>Rhabditomorpha</taxon>
        <taxon>Strongyloidea</taxon>
        <taxon>Trichostrongylidae</taxon>
        <taxon>Haemonchus</taxon>
    </lineage>
</organism>
<dbReference type="InterPro" id="IPR027124">
    <property type="entry name" value="Swc5/CFDP1/2"/>
</dbReference>
<dbReference type="InterPro" id="IPR036691">
    <property type="entry name" value="Endo/exonu/phosph_ase_sf"/>
</dbReference>
<dbReference type="OrthoDB" id="5827952at2759"/>
<protein>
    <submittedName>
        <fullName evidence="3">Endo/exonuclease/phosphatase domain-containing protein</fullName>
    </submittedName>
</protein>
<dbReference type="EMBL" id="UZAF01019451">
    <property type="protein sequence ID" value="VDO60286.1"/>
    <property type="molecule type" value="Genomic_DNA"/>
</dbReference>
<dbReference type="GO" id="GO:0003824">
    <property type="term" value="F:catalytic activity"/>
    <property type="evidence" value="ECO:0007669"/>
    <property type="project" value="InterPro"/>
</dbReference>
<accession>A0A0N4WXG1</accession>
<evidence type="ECO:0000313" key="2">
    <source>
        <dbReference type="Proteomes" id="UP000268014"/>
    </source>
</evidence>
<gene>
    <name evidence="1" type="ORF">HPLM_LOCUS16497</name>
</gene>
<dbReference type="Proteomes" id="UP000268014">
    <property type="component" value="Unassembled WGS sequence"/>
</dbReference>
<name>A0A0N4WXG1_HAEPC</name>
<keyword evidence="2" id="KW-1185">Reference proteome</keyword>
<proteinExistence type="predicted"/>